<dbReference type="PANTHER" id="PTHR31251">
    <property type="entry name" value="SQUAMOSA PROMOTER-BINDING-LIKE PROTEIN 4"/>
    <property type="match status" value="1"/>
</dbReference>
<keyword evidence="4" id="KW-0862">Zinc</keyword>
<dbReference type="eggNOG" id="ENOG502RZTN">
    <property type="taxonomic scope" value="Eukaryota"/>
</dbReference>
<evidence type="ECO:0000256" key="7">
    <source>
        <dbReference type="ARBA" id="ARBA00023163"/>
    </source>
</evidence>
<dbReference type="Pfam" id="PF03110">
    <property type="entry name" value="SBP"/>
    <property type="match status" value="1"/>
</dbReference>
<evidence type="ECO:0000256" key="9">
    <source>
        <dbReference type="PROSITE-ProRule" id="PRU00470"/>
    </source>
</evidence>
<feature type="compositionally biased region" description="Basic and acidic residues" evidence="10">
    <location>
        <begin position="160"/>
        <end position="170"/>
    </location>
</feature>
<evidence type="ECO:0000256" key="10">
    <source>
        <dbReference type="SAM" id="MobiDB-lite"/>
    </source>
</evidence>
<protein>
    <submittedName>
        <fullName evidence="12">Squamosa promoter-binding protein 1</fullName>
    </submittedName>
</protein>
<comment type="subcellular location">
    <subcellularLocation>
        <location evidence="1">Nucleus</location>
    </subcellularLocation>
</comment>
<dbReference type="Proteomes" id="UP000030645">
    <property type="component" value="Unassembled WGS sequence"/>
</dbReference>
<feature type="region of interest" description="Disordered" evidence="10">
    <location>
        <begin position="1"/>
        <end position="88"/>
    </location>
</feature>
<keyword evidence="6" id="KW-0238">DNA-binding</keyword>
<sequence>MEPSRGKRSLKCKSMEELEGEEEEEEEEEDDVSRLGFAGDDVTRKKRPAMATSSSSSTVFTASSTSGTAARRGGGSGAGGSTRPSCQADNCSVDLTDSKQYHRRHKICEFHAKATVVLVNGLQQRFCQQCSRFHGLAEFDDTKRSCRRRLAGHNERRRKSSSDLHREGSN</sequence>
<feature type="compositionally biased region" description="Low complexity" evidence="10">
    <location>
        <begin position="49"/>
        <end position="71"/>
    </location>
</feature>
<feature type="region of interest" description="Disordered" evidence="10">
    <location>
        <begin position="151"/>
        <end position="170"/>
    </location>
</feature>
<keyword evidence="5" id="KW-0805">Transcription regulation</keyword>
<evidence type="ECO:0000313" key="13">
    <source>
        <dbReference type="Proteomes" id="UP000030645"/>
    </source>
</evidence>
<accession>W9SN75</accession>
<dbReference type="InterPro" id="IPR004333">
    <property type="entry name" value="SBP_dom"/>
</dbReference>
<keyword evidence="2" id="KW-0479">Metal-binding</keyword>
<evidence type="ECO:0000256" key="2">
    <source>
        <dbReference type="ARBA" id="ARBA00022723"/>
    </source>
</evidence>
<dbReference type="OrthoDB" id="1193883at2759"/>
<dbReference type="GO" id="GO:0005634">
    <property type="term" value="C:nucleus"/>
    <property type="evidence" value="ECO:0007669"/>
    <property type="project" value="UniProtKB-SubCell"/>
</dbReference>
<dbReference type="Gene3D" id="4.10.1100.10">
    <property type="entry name" value="Transcription factor, SBP-box domain"/>
    <property type="match status" value="1"/>
</dbReference>
<dbReference type="FunFam" id="4.10.1100.10:FF:000001">
    <property type="entry name" value="Squamosa promoter-binding-like protein 14"/>
    <property type="match status" value="1"/>
</dbReference>
<feature type="domain" description="SBP-type" evidence="11">
    <location>
        <begin position="83"/>
        <end position="160"/>
    </location>
</feature>
<keyword evidence="13" id="KW-1185">Reference proteome</keyword>
<evidence type="ECO:0000256" key="1">
    <source>
        <dbReference type="ARBA" id="ARBA00004123"/>
    </source>
</evidence>
<name>W9SN75_9ROSA</name>
<dbReference type="InterPro" id="IPR044817">
    <property type="entry name" value="SBP-like"/>
</dbReference>
<dbReference type="KEGG" id="mnt:21397624"/>
<dbReference type="SUPFAM" id="SSF103612">
    <property type="entry name" value="SBT domain"/>
    <property type="match status" value="1"/>
</dbReference>
<keyword evidence="8" id="KW-0539">Nucleus</keyword>
<reference evidence="13" key="1">
    <citation type="submission" date="2013-01" db="EMBL/GenBank/DDBJ databases">
        <title>Draft Genome Sequence of a Mulberry Tree, Morus notabilis C.K. Schneid.</title>
        <authorList>
            <person name="He N."/>
            <person name="Zhao S."/>
        </authorList>
    </citation>
    <scope>NUCLEOTIDE SEQUENCE</scope>
</reference>
<dbReference type="EMBL" id="KE345830">
    <property type="protein sequence ID" value="EXC18088.1"/>
    <property type="molecule type" value="Genomic_DNA"/>
</dbReference>
<evidence type="ECO:0000256" key="6">
    <source>
        <dbReference type="ARBA" id="ARBA00023125"/>
    </source>
</evidence>
<evidence type="ECO:0000256" key="4">
    <source>
        <dbReference type="ARBA" id="ARBA00022833"/>
    </source>
</evidence>
<evidence type="ECO:0000313" key="12">
    <source>
        <dbReference type="EMBL" id="EXC18088.1"/>
    </source>
</evidence>
<dbReference type="InterPro" id="IPR036893">
    <property type="entry name" value="SBP_sf"/>
</dbReference>
<evidence type="ECO:0000256" key="5">
    <source>
        <dbReference type="ARBA" id="ARBA00023015"/>
    </source>
</evidence>
<dbReference type="STRING" id="981085.W9SN75"/>
<feature type="compositionally biased region" description="Basic residues" evidence="10">
    <location>
        <begin position="1"/>
        <end position="11"/>
    </location>
</feature>
<evidence type="ECO:0000256" key="8">
    <source>
        <dbReference type="ARBA" id="ARBA00023242"/>
    </source>
</evidence>
<proteinExistence type="predicted"/>
<organism evidence="12 13">
    <name type="scientific">Morus notabilis</name>
    <dbReference type="NCBI Taxonomy" id="981085"/>
    <lineage>
        <taxon>Eukaryota</taxon>
        <taxon>Viridiplantae</taxon>
        <taxon>Streptophyta</taxon>
        <taxon>Embryophyta</taxon>
        <taxon>Tracheophyta</taxon>
        <taxon>Spermatophyta</taxon>
        <taxon>Magnoliopsida</taxon>
        <taxon>eudicotyledons</taxon>
        <taxon>Gunneridae</taxon>
        <taxon>Pentapetalae</taxon>
        <taxon>rosids</taxon>
        <taxon>fabids</taxon>
        <taxon>Rosales</taxon>
        <taxon>Moraceae</taxon>
        <taxon>Moreae</taxon>
        <taxon>Morus</taxon>
    </lineage>
</organism>
<dbReference type="PANTHER" id="PTHR31251:SF169">
    <property type="entry name" value="SQUAMOSA PROMOTER-BINDING-LIKE PROTEIN 8"/>
    <property type="match status" value="1"/>
</dbReference>
<keyword evidence="3 9" id="KW-0863">Zinc-finger</keyword>
<feature type="compositionally biased region" description="Acidic residues" evidence="10">
    <location>
        <begin position="17"/>
        <end position="31"/>
    </location>
</feature>
<keyword evidence="7" id="KW-0804">Transcription</keyword>
<gene>
    <name evidence="12" type="ORF">L484_014488</name>
</gene>
<evidence type="ECO:0000259" key="11">
    <source>
        <dbReference type="PROSITE" id="PS51141"/>
    </source>
</evidence>
<evidence type="ECO:0000256" key="3">
    <source>
        <dbReference type="ARBA" id="ARBA00022771"/>
    </source>
</evidence>
<dbReference type="AlphaFoldDB" id="W9SN75"/>
<dbReference type="PROSITE" id="PS51141">
    <property type="entry name" value="ZF_SBP"/>
    <property type="match status" value="1"/>
</dbReference>
<dbReference type="GO" id="GO:0008270">
    <property type="term" value="F:zinc ion binding"/>
    <property type="evidence" value="ECO:0007669"/>
    <property type="project" value="UniProtKB-KW"/>
</dbReference>
<dbReference type="GO" id="GO:0003677">
    <property type="term" value="F:DNA binding"/>
    <property type="evidence" value="ECO:0007669"/>
    <property type="project" value="UniProtKB-KW"/>
</dbReference>